<dbReference type="OMA" id="CLVFGHM"/>
<dbReference type="RefSeq" id="XP_007676772.1">
    <property type="nucleotide sequence ID" value="XM_007678582.1"/>
</dbReference>
<dbReference type="KEGG" id="bcom:BAUCODRAFT_34387"/>
<dbReference type="PANTHER" id="PTHR47447">
    <property type="entry name" value="OS03G0856100 PROTEIN"/>
    <property type="match status" value="1"/>
</dbReference>
<name>M2MG77_BAUPA</name>
<dbReference type="OrthoDB" id="185373at2759"/>
<dbReference type="Proteomes" id="UP000011761">
    <property type="component" value="Unassembled WGS sequence"/>
</dbReference>
<evidence type="ECO:0008006" key="5">
    <source>
        <dbReference type="Google" id="ProtNLM"/>
    </source>
</evidence>
<dbReference type="Gene3D" id="1.25.40.10">
    <property type="entry name" value="Tetratricopeptide repeat domain"/>
    <property type="match status" value="2"/>
</dbReference>
<dbReference type="EMBL" id="KB445556">
    <property type="protein sequence ID" value="EMC95631.1"/>
    <property type="molecule type" value="Genomic_DNA"/>
</dbReference>
<dbReference type="PANTHER" id="PTHR47447:SF17">
    <property type="entry name" value="OS12G0638900 PROTEIN"/>
    <property type="match status" value="1"/>
</dbReference>
<dbReference type="STRING" id="717646.M2MG77"/>
<evidence type="ECO:0000256" key="2">
    <source>
        <dbReference type="SAM" id="MobiDB-lite"/>
    </source>
</evidence>
<accession>M2MG77</accession>
<evidence type="ECO:0000313" key="4">
    <source>
        <dbReference type="Proteomes" id="UP000011761"/>
    </source>
</evidence>
<evidence type="ECO:0000256" key="1">
    <source>
        <dbReference type="ARBA" id="ARBA00022737"/>
    </source>
</evidence>
<keyword evidence="4" id="KW-1185">Reference proteome</keyword>
<dbReference type="HOGENOM" id="CLU_019319_0_0_1"/>
<evidence type="ECO:0000313" key="3">
    <source>
        <dbReference type="EMBL" id="EMC95631.1"/>
    </source>
</evidence>
<sequence>MASASMASHLTRHVFRQLLANQPVIHRGCLRRRSYSSQACQSALRTKKQRRYGTRVLTEMGRRTFFNLAMFGGKPAPSIKDANMIPGMDKMMLLERRQRMRARLPTPAEVAQAFNEYLRDRVKTSRLIEDNQAKLLLLSIQYCMRAQHEGAEGASPSVDIPLMIEHLAKALPYTAYTRTRARRSMISSDHLGLAKILLEHAEASQEDTPQLSVPVAARVYVRILTNSGDPLQARDVLLRYEQRMLSSKNLSSPEKLRGSKLNADETGEGTENLQPTAGSRAVVAELSEILHEFASRGDEGHALETLELMRNRAGERDPIISESLLRLNLIKGDVSSAHHWWGVFWAERKLRYQEKPSGTEFMVRRIFRWCLEHDHPDFGNAVARDMMEANPSKATWDDILGWAAGSGRSVDEIDRMIDVVRSSQDKVSESRKAKRFFDVHTINALVEAAMLKSDPYRAERFVALGRQRGIEPDALTYKLQMDYRLGVNDIDGALTAYQNLQAAQSAKADSVLSVNKLLVALCKSKRHDFDTIMNVAGDLSDRRARFEPETVSQLALLHLNRDEIHDVIDLLNTHAYHFSSAERAVIREDIVAFCLDAKTPVSRAWDAYMIVREVFDELSREPRTKLMLSFFSRDRADMAVYVFNHMRMHSRVDTMPTVDTYIAAFLGAAEGRELDSLEVLHNQLKLDFNIDVNARLRNSLMLAYTLCGRPRTALSFWDEIVGSREGPSYNSIHIALRACQRVSFGDLKAQEVWQRLRRKNIELDNSLWAAYIAALASEGNLNLAVQTLEEAEKQKELEVDVGVLGGLMNVTPTSEQQAEVETWAKRKYPDLWMELEELSAGLTDDRRKVFNVNKKLEP</sequence>
<proteinExistence type="predicted"/>
<gene>
    <name evidence="3" type="ORF">BAUCODRAFT_34387</name>
</gene>
<dbReference type="InterPro" id="IPR011990">
    <property type="entry name" value="TPR-like_helical_dom_sf"/>
</dbReference>
<feature type="region of interest" description="Disordered" evidence="2">
    <location>
        <begin position="249"/>
        <end position="276"/>
    </location>
</feature>
<organism evidence="3 4">
    <name type="scientific">Baudoinia panamericana (strain UAMH 10762)</name>
    <name type="common">Angels' share fungus</name>
    <name type="synonym">Baudoinia compniacensis (strain UAMH 10762)</name>
    <dbReference type="NCBI Taxonomy" id="717646"/>
    <lineage>
        <taxon>Eukaryota</taxon>
        <taxon>Fungi</taxon>
        <taxon>Dikarya</taxon>
        <taxon>Ascomycota</taxon>
        <taxon>Pezizomycotina</taxon>
        <taxon>Dothideomycetes</taxon>
        <taxon>Dothideomycetidae</taxon>
        <taxon>Mycosphaerellales</taxon>
        <taxon>Teratosphaeriaceae</taxon>
        <taxon>Baudoinia</taxon>
    </lineage>
</organism>
<keyword evidence="1" id="KW-0677">Repeat</keyword>
<dbReference type="GeneID" id="19112405"/>
<protein>
    <recommendedName>
        <fullName evidence="5">Complex I intermediate-associated protein 84, mitochondrial</fullName>
    </recommendedName>
</protein>
<reference evidence="3 4" key="1">
    <citation type="journal article" date="2012" name="PLoS Pathog.">
        <title>Diverse lifestyles and strategies of plant pathogenesis encoded in the genomes of eighteen Dothideomycetes fungi.</title>
        <authorList>
            <person name="Ohm R.A."/>
            <person name="Feau N."/>
            <person name="Henrissat B."/>
            <person name="Schoch C.L."/>
            <person name="Horwitz B.A."/>
            <person name="Barry K.W."/>
            <person name="Condon B.J."/>
            <person name="Copeland A.C."/>
            <person name="Dhillon B."/>
            <person name="Glaser F."/>
            <person name="Hesse C.N."/>
            <person name="Kosti I."/>
            <person name="LaButti K."/>
            <person name="Lindquist E.A."/>
            <person name="Lucas S."/>
            <person name="Salamov A.A."/>
            <person name="Bradshaw R.E."/>
            <person name="Ciuffetti L."/>
            <person name="Hamelin R.C."/>
            <person name="Kema G.H.J."/>
            <person name="Lawrence C."/>
            <person name="Scott J.A."/>
            <person name="Spatafora J.W."/>
            <person name="Turgeon B.G."/>
            <person name="de Wit P.J.G.M."/>
            <person name="Zhong S."/>
            <person name="Goodwin S.B."/>
            <person name="Grigoriev I.V."/>
        </authorList>
    </citation>
    <scope>NUCLEOTIDE SEQUENCE [LARGE SCALE GENOMIC DNA]</scope>
    <source>
        <strain evidence="3 4">UAMH 10762</strain>
    </source>
</reference>
<dbReference type="AlphaFoldDB" id="M2MG77"/>
<dbReference type="eggNOG" id="ENOG502S2J3">
    <property type="taxonomic scope" value="Eukaryota"/>
</dbReference>